<dbReference type="InterPro" id="IPR035940">
    <property type="entry name" value="CAP_sf"/>
</dbReference>
<dbReference type="CDD" id="cd05379">
    <property type="entry name" value="CAP_bacterial"/>
    <property type="match status" value="1"/>
</dbReference>
<keyword evidence="1" id="KW-0732">Signal</keyword>
<protein>
    <recommendedName>
        <fullName evidence="2">SCP domain-containing protein</fullName>
    </recommendedName>
</protein>
<feature type="signal peptide" evidence="1">
    <location>
        <begin position="1"/>
        <end position="41"/>
    </location>
</feature>
<dbReference type="InterPro" id="IPR014044">
    <property type="entry name" value="CAP_dom"/>
</dbReference>
<dbReference type="PANTHER" id="PTHR31157:SF1">
    <property type="entry name" value="SCP DOMAIN-CONTAINING PROTEIN"/>
    <property type="match status" value="1"/>
</dbReference>
<dbReference type="OrthoDB" id="68195at2"/>
<dbReference type="EMBL" id="POSP01000003">
    <property type="protein sequence ID" value="PND38634.1"/>
    <property type="molecule type" value="Genomic_DNA"/>
</dbReference>
<dbReference type="Pfam" id="PF00188">
    <property type="entry name" value="CAP"/>
    <property type="match status" value="1"/>
</dbReference>
<comment type="caution">
    <text evidence="3">The sequence shown here is derived from an EMBL/GenBank/DDBJ whole genome shotgun (WGS) entry which is preliminary data.</text>
</comment>
<dbReference type="SUPFAM" id="SSF55797">
    <property type="entry name" value="PR-1-like"/>
    <property type="match status" value="1"/>
</dbReference>
<evidence type="ECO:0000259" key="2">
    <source>
        <dbReference type="Pfam" id="PF00188"/>
    </source>
</evidence>
<feature type="domain" description="SCP" evidence="2">
    <location>
        <begin position="61"/>
        <end position="185"/>
    </location>
</feature>
<evidence type="ECO:0000313" key="3">
    <source>
        <dbReference type="EMBL" id="PND38634.1"/>
    </source>
</evidence>
<keyword evidence="4" id="KW-1185">Reference proteome</keyword>
<dbReference type="Proteomes" id="UP000235916">
    <property type="component" value="Unassembled WGS sequence"/>
</dbReference>
<organism evidence="3 4">
    <name type="scientific">Kinneretia aquatilis</name>
    <dbReference type="NCBI Taxonomy" id="2070761"/>
    <lineage>
        <taxon>Bacteria</taxon>
        <taxon>Pseudomonadati</taxon>
        <taxon>Pseudomonadota</taxon>
        <taxon>Betaproteobacteria</taxon>
        <taxon>Burkholderiales</taxon>
        <taxon>Sphaerotilaceae</taxon>
        <taxon>Roseateles</taxon>
    </lineage>
</organism>
<reference evidence="3 4" key="1">
    <citation type="submission" date="2018-01" db="EMBL/GenBank/DDBJ databases">
        <title>Draft genome sequence of Paucibacter aquatile CR182 isolated from freshwater of the Nakdong River.</title>
        <authorList>
            <person name="Choi A."/>
            <person name="Chung E.J."/>
        </authorList>
    </citation>
    <scope>NUCLEOTIDE SEQUENCE [LARGE SCALE GENOMIC DNA]</scope>
    <source>
        <strain evidence="3 4">CR182</strain>
    </source>
</reference>
<evidence type="ECO:0000313" key="4">
    <source>
        <dbReference type="Proteomes" id="UP000235916"/>
    </source>
</evidence>
<gene>
    <name evidence="3" type="ORF">C1O66_14600</name>
</gene>
<evidence type="ECO:0000256" key="1">
    <source>
        <dbReference type="SAM" id="SignalP"/>
    </source>
</evidence>
<proteinExistence type="predicted"/>
<accession>A0A2N8KYV9</accession>
<sequence>MRSPMKRPHFFFSRARSAWRLLGRWSLVLPMAGLGLALAQAAEAGAAKSCPSEAELRAELARLNAFRALPQSCGAHRLPAAPALRWDARLEASALAFASELSHGDQISHRGLKGSSLRQRFHQSGYVMRRAGENLAAGQESLDEVLATWTLSASHCENLMQAEFIDAGLACVVGPGRYDRYWVLHLGRPVEP</sequence>
<dbReference type="Gene3D" id="3.40.33.10">
    <property type="entry name" value="CAP"/>
    <property type="match status" value="1"/>
</dbReference>
<dbReference type="PANTHER" id="PTHR31157">
    <property type="entry name" value="SCP DOMAIN-CONTAINING PROTEIN"/>
    <property type="match status" value="1"/>
</dbReference>
<dbReference type="AlphaFoldDB" id="A0A2N8KYV9"/>
<feature type="chain" id="PRO_5014912315" description="SCP domain-containing protein" evidence="1">
    <location>
        <begin position="42"/>
        <end position="192"/>
    </location>
</feature>
<name>A0A2N8KYV9_9BURK</name>